<dbReference type="RefSeq" id="WP_343839180.1">
    <property type="nucleotide sequence ID" value="NZ_BAAADO010000003.1"/>
</dbReference>
<sequence length="263" mass="31199">MEVNAFVHKFSHPEERKKYLEMLKIGSAFDMRPRALFHYYGPDLIAYKKRFLSNPQVNYFLRLFSAYLTTHLEDDCPESWEECGPEFWEELITVYYPYYMKITIEQNQTEIFFTQLLKFAHWLDKRTGCSCYEIVKKCTEENWSELTSVESLLNDLLLYTFPNLYEEGWNTRAALEEITEQLRMCSSTVESLFEVRQVTETMIVLYDIAGDRTYQINNISKHMSPGILIFGEIGRKARELYWILFFTQTVYPPKAKQYIVVGG</sequence>
<gene>
    <name evidence="1" type="ORF">GCM10008986_14080</name>
</gene>
<dbReference type="EMBL" id="BAAADO010000003">
    <property type="protein sequence ID" value="GAA0489430.1"/>
    <property type="molecule type" value="Genomic_DNA"/>
</dbReference>
<dbReference type="Proteomes" id="UP001500880">
    <property type="component" value="Unassembled WGS sequence"/>
</dbReference>
<protein>
    <submittedName>
        <fullName evidence="1">Uncharacterized protein</fullName>
    </submittedName>
</protein>
<keyword evidence="2" id="KW-1185">Reference proteome</keyword>
<name>A0ABP3KYE4_9BACI</name>
<comment type="caution">
    <text evidence="1">The sequence shown here is derived from an EMBL/GenBank/DDBJ whole genome shotgun (WGS) entry which is preliminary data.</text>
</comment>
<proteinExistence type="predicted"/>
<evidence type="ECO:0000313" key="2">
    <source>
        <dbReference type="Proteomes" id="UP001500880"/>
    </source>
</evidence>
<evidence type="ECO:0000313" key="1">
    <source>
        <dbReference type="EMBL" id="GAA0489430.1"/>
    </source>
</evidence>
<accession>A0ABP3KYE4</accession>
<reference evidence="2" key="1">
    <citation type="journal article" date="2019" name="Int. J. Syst. Evol. Microbiol.">
        <title>The Global Catalogue of Microorganisms (GCM) 10K type strain sequencing project: providing services to taxonomists for standard genome sequencing and annotation.</title>
        <authorList>
            <consortium name="The Broad Institute Genomics Platform"/>
            <consortium name="The Broad Institute Genome Sequencing Center for Infectious Disease"/>
            <person name="Wu L."/>
            <person name="Ma J."/>
        </authorList>
    </citation>
    <scope>NUCLEOTIDE SEQUENCE [LARGE SCALE GENOMIC DNA]</scope>
    <source>
        <strain evidence="2">JCM 12389</strain>
    </source>
</reference>
<organism evidence="1 2">
    <name type="scientific">Salinibacillus aidingensis</name>
    <dbReference type="NCBI Taxonomy" id="237684"/>
    <lineage>
        <taxon>Bacteria</taxon>
        <taxon>Bacillati</taxon>
        <taxon>Bacillota</taxon>
        <taxon>Bacilli</taxon>
        <taxon>Bacillales</taxon>
        <taxon>Bacillaceae</taxon>
        <taxon>Salinibacillus</taxon>
    </lineage>
</organism>